<evidence type="ECO:0000256" key="4">
    <source>
        <dbReference type="ARBA" id="ARBA00022723"/>
    </source>
</evidence>
<organism evidence="8 9">
    <name type="scientific">Schizophyllum amplum</name>
    <dbReference type="NCBI Taxonomy" id="97359"/>
    <lineage>
        <taxon>Eukaryota</taxon>
        <taxon>Fungi</taxon>
        <taxon>Dikarya</taxon>
        <taxon>Basidiomycota</taxon>
        <taxon>Agaricomycotina</taxon>
        <taxon>Agaricomycetes</taxon>
        <taxon>Agaricomycetidae</taxon>
        <taxon>Agaricales</taxon>
        <taxon>Schizophyllaceae</taxon>
        <taxon>Schizophyllum</taxon>
    </lineage>
</organism>
<evidence type="ECO:0000256" key="1">
    <source>
        <dbReference type="ARBA" id="ARBA00001946"/>
    </source>
</evidence>
<reference evidence="8 9" key="1">
    <citation type="journal article" date="2019" name="New Phytol.">
        <title>Comparative genomics reveals unique wood-decay strategies and fruiting body development in the Schizophyllaceae.</title>
        <authorList>
            <person name="Almasi E."/>
            <person name="Sahu N."/>
            <person name="Krizsan K."/>
            <person name="Balint B."/>
            <person name="Kovacs G.M."/>
            <person name="Kiss B."/>
            <person name="Cseklye J."/>
            <person name="Drula E."/>
            <person name="Henrissat B."/>
            <person name="Nagy I."/>
            <person name="Chovatia M."/>
            <person name="Adam C."/>
            <person name="LaButti K."/>
            <person name="Lipzen A."/>
            <person name="Riley R."/>
            <person name="Grigoriev I.V."/>
            <person name="Nagy L.G."/>
        </authorList>
    </citation>
    <scope>NUCLEOTIDE SEQUENCE [LARGE SCALE GENOMIC DNA]</scope>
    <source>
        <strain evidence="8 9">NL-1724</strain>
    </source>
</reference>
<protein>
    <submittedName>
        <fullName evidence="8">Isoprenoid synthase domain-containing protein</fullName>
    </submittedName>
</protein>
<dbReference type="GO" id="GO:0006744">
    <property type="term" value="P:ubiquinone biosynthetic process"/>
    <property type="evidence" value="ECO:0007669"/>
    <property type="project" value="TreeGrafter"/>
</dbReference>
<accession>A0A550C9R2</accession>
<sequence length="280" mass="29460">MRDDRASFARPFALQTPPIRTDRRATPDGALAPELLPTQIRLAQIIAMVHTASVLHEGVAAGSGAAKGNKLAILGGDFLLGRASAALASLGAVEAVELIAAAIANTVEGAVLRIQPPMEAAAPADAWDAYVKRVYLGGASLMAKGARAAVVLGGCTAPTRLPEVAYAYARNMGIAQHIMEDVREWEAGASFGGDAEEWVAPAPLLCAWDACPEVGALIQRRLADESDIDMARAIVDEHDGRHRARDIARRYAAQAREVLGVLPESSARTALETLTVDGLE</sequence>
<dbReference type="Gene3D" id="1.10.600.10">
    <property type="entry name" value="Farnesyl Diphosphate Synthase"/>
    <property type="match status" value="1"/>
</dbReference>
<dbReference type="SUPFAM" id="SSF48576">
    <property type="entry name" value="Terpenoid synthases"/>
    <property type="match status" value="1"/>
</dbReference>
<dbReference type="AlphaFoldDB" id="A0A550C9R2"/>
<evidence type="ECO:0000256" key="5">
    <source>
        <dbReference type="ARBA" id="ARBA00022842"/>
    </source>
</evidence>
<evidence type="ECO:0000256" key="6">
    <source>
        <dbReference type="ARBA" id="ARBA00023229"/>
    </source>
</evidence>
<dbReference type="PANTHER" id="PTHR12001:SF69">
    <property type="entry name" value="ALL TRANS-POLYPRENYL-DIPHOSPHATE SYNTHASE PDSS1"/>
    <property type="match status" value="1"/>
</dbReference>
<comment type="similarity">
    <text evidence="2 7">Belongs to the FPP/GGPP synthase family.</text>
</comment>
<evidence type="ECO:0000256" key="7">
    <source>
        <dbReference type="RuleBase" id="RU004466"/>
    </source>
</evidence>
<evidence type="ECO:0000313" key="8">
    <source>
        <dbReference type="EMBL" id="TRM61539.1"/>
    </source>
</evidence>
<keyword evidence="3 7" id="KW-0808">Transferase</keyword>
<dbReference type="OrthoDB" id="9983019at2759"/>
<comment type="caution">
    <text evidence="8">The sequence shown here is derived from an EMBL/GenBank/DDBJ whole genome shotgun (WGS) entry which is preliminary data.</text>
</comment>
<dbReference type="CDD" id="cd00385">
    <property type="entry name" value="Isoprenoid_Biosyn_C1"/>
    <property type="match status" value="1"/>
</dbReference>
<dbReference type="PANTHER" id="PTHR12001">
    <property type="entry name" value="GERANYLGERANYL PYROPHOSPHATE SYNTHASE"/>
    <property type="match status" value="1"/>
</dbReference>
<dbReference type="GO" id="GO:0046872">
    <property type="term" value="F:metal ion binding"/>
    <property type="evidence" value="ECO:0007669"/>
    <property type="project" value="UniProtKB-KW"/>
</dbReference>
<dbReference type="GO" id="GO:0004659">
    <property type="term" value="F:prenyltransferase activity"/>
    <property type="evidence" value="ECO:0007669"/>
    <property type="project" value="InterPro"/>
</dbReference>
<comment type="cofactor">
    <cofactor evidence="1">
        <name>Mg(2+)</name>
        <dbReference type="ChEBI" id="CHEBI:18420"/>
    </cofactor>
</comment>
<evidence type="ECO:0000313" key="9">
    <source>
        <dbReference type="Proteomes" id="UP000320762"/>
    </source>
</evidence>
<dbReference type="GO" id="GO:0008299">
    <property type="term" value="P:isoprenoid biosynthetic process"/>
    <property type="evidence" value="ECO:0007669"/>
    <property type="project" value="UniProtKB-KW"/>
</dbReference>
<evidence type="ECO:0000256" key="3">
    <source>
        <dbReference type="ARBA" id="ARBA00022679"/>
    </source>
</evidence>
<evidence type="ECO:0000256" key="2">
    <source>
        <dbReference type="ARBA" id="ARBA00006706"/>
    </source>
</evidence>
<keyword evidence="6" id="KW-0414">Isoprene biosynthesis</keyword>
<dbReference type="InterPro" id="IPR008949">
    <property type="entry name" value="Isoprenoid_synthase_dom_sf"/>
</dbReference>
<keyword evidence="9" id="KW-1185">Reference proteome</keyword>
<name>A0A550C9R2_9AGAR</name>
<proteinExistence type="inferred from homology"/>
<dbReference type="EMBL" id="VDMD01000016">
    <property type="protein sequence ID" value="TRM61539.1"/>
    <property type="molecule type" value="Genomic_DNA"/>
</dbReference>
<dbReference type="STRING" id="97359.A0A550C9R2"/>
<dbReference type="GO" id="GO:1990234">
    <property type="term" value="C:transferase complex"/>
    <property type="evidence" value="ECO:0007669"/>
    <property type="project" value="TreeGrafter"/>
</dbReference>
<keyword evidence="5" id="KW-0460">Magnesium</keyword>
<keyword evidence="4" id="KW-0479">Metal-binding</keyword>
<gene>
    <name evidence="8" type="ORF">BD626DRAFT_405426</name>
</gene>
<dbReference type="InterPro" id="IPR000092">
    <property type="entry name" value="Polyprenyl_synt"/>
</dbReference>
<dbReference type="Proteomes" id="UP000320762">
    <property type="component" value="Unassembled WGS sequence"/>
</dbReference>
<dbReference type="Pfam" id="PF00348">
    <property type="entry name" value="polyprenyl_synt"/>
    <property type="match status" value="1"/>
</dbReference>